<comment type="subcellular location">
    <subcellularLocation>
        <location evidence="1">Membrane</location>
        <topology evidence="1">Multi-pass membrane protein</topology>
    </subcellularLocation>
</comment>
<feature type="transmembrane region" description="Helical" evidence="7">
    <location>
        <begin position="46"/>
        <end position="68"/>
    </location>
</feature>
<keyword evidence="3 6" id="KW-0812">Transmembrane</keyword>
<dbReference type="PROSITE" id="PS51751">
    <property type="entry name" value="EXPERA"/>
    <property type="match status" value="2"/>
</dbReference>
<feature type="transmembrane region" description="Helical" evidence="7">
    <location>
        <begin position="168"/>
        <end position="185"/>
    </location>
</feature>
<comment type="similarity">
    <text evidence="2">Belongs to the EBP family.</text>
</comment>
<protein>
    <recommendedName>
        <fullName evidence="8">EXPERA domain-containing protein</fullName>
    </recommendedName>
</protein>
<dbReference type="AlphaFoldDB" id="A0A1X6MUL1"/>
<dbReference type="RefSeq" id="XP_024336677.1">
    <property type="nucleotide sequence ID" value="XM_024477079.1"/>
</dbReference>
<dbReference type="OrthoDB" id="58557at2759"/>
<evidence type="ECO:0000313" key="9">
    <source>
        <dbReference type="EMBL" id="OSX59883.1"/>
    </source>
</evidence>
<dbReference type="GO" id="GO:0005783">
    <property type="term" value="C:endoplasmic reticulum"/>
    <property type="evidence" value="ECO:0007669"/>
    <property type="project" value="TreeGrafter"/>
</dbReference>
<sequence length="403" mass="45218">MSDSLPIFNETSAYSLAFVAFIGVVAVTASRTLLPKTASWQDKFTFIWLAFDAGIHFVFEGSFLYYSLFGRQVNTSSGPLAQMWKDYARADARWGFADPTIVSMEILTVLGAGTTSLYVLKKLIQDDPARHYWIVVLSTAELYGGWMTFAPEWVSGSQYLTTSNAFHLWVYLVFMNVIPSCYFSFGSPSQQPAVTPAMSQFTATSAYALTSISAVGVAAIVATRRLLPKTASVKDKFTFIWLAFDVGIHAAFDSAFLYFSLFGRQVNTSAGPLAQLWKDYARADARWGVADPTIVSMELITVIGTGATILYIMQKLVQDDPARHYWIIVLCTAELYGGWMTFAPEWLSGSQNLNTGDAFYLWVYLFFLNTIWVFVPIWLMFDSYRYIARSLRVLQKAERAKKA</sequence>
<organism evidence="9 10">
    <name type="scientific">Postia placenta MAD-698-R-SB12</name>
    <dbReference type="NCBI Taxonomy" id="670580"/>
    <lineage>
        <taxon>Eukaryota</taxon>
        <taxon>Fungi</taxon>
        <taxon>Dikarya</taxon>
        <taxon>Basidiomycota</taxon>
        <taxon>Agaricomycotina</taxon>
        <taxon>Agaricomycetes</taxon>
        <taxon>Polyporales</taxon>
        <taxon>Adustoporiaceae</taxon>
        <taxon>Rhodonia</taxon>
    </lineage>
</organism>
<dbReference type="InterPro" id="IPR033118">
    <property type="entry name" value="EXPERA"/>
</dbReference>
<evidence type="ECO:0000256" key="5">
    <source>
        <dbReference type="ARBA" id="ARBA00023136"/>
    </source>
</evidence>
<dbReference type="PANTHER" id="PTHR14207:SF1">
    <property type="entry name" value="EMOPAMIL-BINDING PROTEIN-LIKE"/>
    <property type="match status" value="1"/>
</dbReference>
<feature type="domain" description="EXPERA" evidence="8">
    <location>
        <begin position="41"/>
        <end position="187"/>
    </location>
</feature>
<feature type="domain" description="EXPERA" evidence="8">
    <location>
        <begin position="234"/>
        <end position="380"/>
    </location>
</feature>
<evidence type="ECO:0000256" key="1">
    <source>
        <dbReference type="ARBA" id="ARBA00004141"/>
    </source>
</evidence>
<evidence type="ECO:0000256" key="3">
    <source>
        <dbReference type="ARBA" id="ARBA00022692"/>
    </source>
</evidence>
<feature type="transmembrane region" description="Helical" evidence="7">
    <location>
        <begin position="12"/>
        <end position="34"/>
    </location>
</feature>
<dbReference type="Proteomes" id="UP000194127">
    <property type="component" value="Unassembled WGS sequence"/>
</dbReference>
<evidence type="ECO:0000256" key="4">
    <source>
        <dbReference type="ARBA" id="ARBA00022989"/>
    </source>
</evidence>
<keyword evidence="5 6" id="KW-0472">Membrane</keyword>
<evidence type="ECO:0000259" key="8">
    <source>
        <dbReference type="PROSITE" id="PS51751"/>
    </source>
</evidence>
<dbReference type="GO" id="GO:0047750">
    <property type="term" value="F:cholestenol delta-isomerase activity"/>
    <property type="evidence" value="ECO:0007669"/>
    <property type="project" value="InterPro"/>
</dbReference>
<dbReference type="STRING" id="670580.A0A1X6MUL1"/>
<keyword evidence="10" id="KW-1185">Reference proteome</keyword>
<proteinExistence type="inferred from homology"/>
<dbReference type="EMBL" id="KZ110601">
    <property type="protein sequence ID" value="OSX59883.1"/>
    <property type="molecule type" value="Genomic_DNA"/>
</dbReference>
<feature type="transmembrane region" description="Helical" evidence="7">
    <location>
        <begin position="239"/>
        <end position="259"/>
    </location>
</feature>
<feature type="transmembrane region" description="Helical" evidence="7">
    <location>
        <begin position="359"/>
        <end position="381"/>
    </location>
</feature>
<evidence type="ECO:0000256" key="7">
    <source>
        <dbReference type="SAM" id="Phobius"/>
    </source>
</evidence>
<dbReference type="PANTHER" id="PTHR14207">
    <property type="entry name" value="STEROL ISOMERASE"/>
    <property type="match status" value="1"/>
</dbReference>
<feature type="transmembrane region" description="Helical" evidence="7">
    <location>
        <begin position="325"/>
        <end position="347"/>
    </location>
</feature>
<reference evidence="9 10" key="1">
    <citation type="submission" date="2017-04" db="EMBL/GenBank/DDBJ databases">
        <title>Genome Sequence of the Model Brown-Rot Fungus Postia placenta SB12.</title>
        <authorList>
            <consortium name="DOE Joint Genome Institute"/>
            <person name="Gaskell J."/>
            <person name="Kersten P."/>
            <person name="Larrondo L.F."/>
            <person name="Canessa P."/>
            <person name="Martinez D."/>
            <person name="Hibbett D."/>
            <person name="Schmoll M."/>
            <person name="Kubicek C.P."/>
            <person name="Martinez A.T."/>
            <person name="Yadav J."/>
            <person name="Master E."/>
            <person name="Magnuson J.K."/>
            <person name="James T."/>
            <person name="Yaver D."/>
            <person name="Berka R."/>
            <person name="Labutti K."/>
            <person name="Lipzen A."/>
            <person name="Aerts A."/>
            <person name="Barry K."/>
            <person name="Henrissat B."/>
            <person name="Blanchette R."/>
            <person name="Grigoriev I."/>
            <person name="Cullen D."/>
        </authorList>
    </citation>
    <scope>NUCLEOTIDE SEQUENCE [LARGE SCALE GENOMIC DNA]</scope>
    <source>
        <strain evidence="9 10">MAD-698-R-SB12</strain>
    </source>
</reference>
<dbReference type="GO" id="GO:0016020">
    <property type="term" value="C:membrane"/>
    <property type="evidence" value="ECO:0007669"/>
    <property type="project" value="UniProtKB-SubCell"/>
</dbReference>
<dbReference type="GeneID" id="36322029"/>
<keyword evidence="4 6" id="KW-1133">Transmembrane helix</keyword>
<feature type="transmembrane region" description="Helical" evidence="7">
    <location>
        <begin position="294"/>
        <end position="313"/>
    </location>
</feature>
<name>A0A1X6MUL1_9APHY</name>
<evidence type="ECO:0000256" key="2">
    <source>
        <dbReference type="ARBA" id="ARBA00008337"/>
    </source>
</evidence>
<evidence type="ECO:0000256" key="6">
    <source>
        <dbReference type="PROSITE-ProRule" id="PRU01087"/>
    </source>
</evidence>
<gene>
    <name evidence="9" type="ORF">POSPLADRAFT_1035392</name>
</gene>
<dbReference type="InterPro" id="IPR007905">
    <property type="entry name" value="EBP"/>
</dbReference>
<accession>A0A1X6MUL1</accession>
<dbReference type="Pfam" id="PF05241">
    <property type="entry name" value="EBP"/>
    <property type="match status" value="2"/>
</dbReference>
<dbReference type="GO" id="GO:0016125">
    <property type="term" value="P:sterol metabolic process"/>
    <property type="evidence" value="ECO:0007669"/>
    <property type="project" value="InterPro"/>
</dbReference>
<evidence type="ECO:0000313" key="10">
    <source>
        <dbReference type="Proteomes" id="UP000194127"/>
    </source>
</evidence>
<feature type="transmembrane region" description="Helical" evidence="7">
    <location>
        <begin position="205"/>
        <end position="227"/>
    </location>
</feature>